<dbReference type="AlphaFoldDB" id="A0A6C0DMH7"/>
<evidence type="ECO:0000313" key="2">
    <source>
        <dbReference type="EMBL" id="QHT18138.1"/>
    </source>
</evidence>
<name>A0A6C0DMH7_9ZZZZ</name>
<proteinExistence type="predicted"/>
<feature type="domain" description="Bacteriophage T5 Orf172 DNA-binding" evidence="1">
    <location>
        <begin position="175"/>
        <end position="269"/>
    </location>
</feature>
<evidence type="ECO:0000259" key="1">
    <source>
        <dbReference type="Pfam" id="PF10544"/>
    </source>
</evidence>
<sequence length="607" mass="71027">MELQLNTNSDDELVRIMKANMTAEEERIFMISHYLYLKHGKNNKAFVVDFDNVWNNVGFTQKVNAKRLLENKFEENIHYKIVFFFKEELHHNQANGRRKEQILLTVDCFKCFCMFSATEKAKEIRTYFIKMESIMHEYVHAKEMALEHALVVSKTETAMKRHEVLIESNKNKWVVYFCKMQEHEEGGFILKIGETTDIKNRIDALRCDFGANVILLDVFVCENSIKFEKALHNSAELLQYRYNQLERKNKKFSTEAYRIPNQKEYEKIVKFAITEMNKYNNIEITKIRIEEKKIDFLNNRLAYVANQNAILATLAPLCKSYDEVMDIIKMFKLQNDSINNMDINIENETIRNNVESEMPDHHEEQPIAEDIESGEETDDNIAAPMIANATGPIVQIYHKDDCKRVVQVYNSITEATRGFNYNNKTASFTAIKKAFQHKTIYLDHRWHFILNRREPNLHEPRDIGNTVITQEKNQGQVAMLNIDKTKVIKVFELAKDAAKEILQHPSAMCSAIKHSSPLNGHYWLRWENVDASLQDDFLQSNILPNKKANVRGIKIQQLHPTTNEIIKTFASYTEIQKELKISIKKIKELVENNETYQGKYKFMPAKI</sequence>
<dbReference type="EMBL" id="MN739648">
    <property type="protein sequence ID" value="QHT18138.1"/>
    <property type="molecule type" value="Genomic_DNA"/>
</dbReference>
<organism evidence="2">
    <name type="scientific">viral metagenome</name>
    <dbReference type="NCBI Taxonomy" id="1070528"/>
    <lineage>
        <taxon>unclassified sequences</taxon>
        <taxon>metagenomes</taxon>
        <taxon>organismal metagenomes</taxon>
    </lineage>
</organism>
<reference evidence="2" key="1">
    <citation type="journal article" date="2020" name="Nature">
        <title>Giant virus diversity and host interactions through global metagenomics.</title>
        <authorList>
            <person name="Schulz F."/>
            <person name="Roux S."/>
            <person name="Paez-Espino D."/>
            <person name="Jungbluth S."/>
            <person name="Walsh D.A."/>
            <person name="Denef V.J."/>
            <person name="McMahon K.D."/>
            <person name="Konstantinidis K.T."/>
            <person name="Eloe-Fadrosh E.A."/>
            <person name="Kyrpides N.C."/>
            <person name="Woyke T."/>
        </authorList>
    </citation>
    <scope>NUCLEOTIDE SEQUENCE</scope>
    <source>
        <strain evidence="2">GVMAG-M-3300023174-3</strain>
    </source>
</reference>
<dbReference type="Pfam" id="PF10544">
    <property type="entry name" value="T5orf172"/>
    <property type="match status" value="1"/>
</dbReference>
<dbReference type="InterPro" id="IPR018306">
    <property type="entry name" value="Phage_T5_Orf172_DNA-bd"/>
</dbReference>
<accession>A0A6C0DMH7</accession>
<protein>
    <recommendedName>
        <fullName evidence="1">Bacteriophage T5 Orf172 DNA-binding domain-containing protein</fullName>
    </recommendedName>
</protein>